<comment type="subcellular location">
    <subcellularLocation>
        <location evidence="1">Cell envelope</location>
    </subcellularLocation>
</comment>
<evidence type="ECO:0000256" key="1">
    <source>
        <dbReference type="ARBA" id="ARBA00004196"/>
    </source>
</evidence>
<dbReference type="InterPro" id="IPR056413">
    <property type="entry name" value="TPR_CcmH_CycH"/>
</dbReference>
<dbReference type="GO" id="GO:0030313">
    <property type="term" value="C:cell envelope"/>
    <property type="evidence" value="ECO:0007669"/>
    <property type="project" value="UniProtKB-SubCell"/>
</dbReference>
<dbReference type="EMBL" id="JAGWCR010000010">
    <property type="protein sequence ID" value="MBS3650786.1"/>
    <property type="molecule type" value="Genomic_DNA"/>
</dbReference>
<evidence type="ECO:0000313" key="7">
    <source>
        <dbReference type="Proteomes" id="UP000680348"/>
    </source>
</evidence>
<dbReference type="InterPro" id="IPR011990">
    <property type="entry name" value="TPR-like_helical_dom_sf"/>
</dbReference>
<evidence type="ECO:0000256" key="3">
    <source>
        <dbReference type="ARBA" id="ARBA00022748"/>
    </source>
</evidence>
<dbReference type="SUPFAM" id="SSF48452">
    <property type="entry name" value="TPR-like"/>
    <property type="match status" value="1"/>
</dbReference>
<evidence type="ECO:0000256" key="2">
    <source>
        <dbReference type="ARBA" id="ARBA00022737"/>
    </source>
</evidence>
<evidence type="ECO:0000259" key="5">
    <source>
        <dbReference type="Pfam" id="PF23914"/>
    </source>
</evidence>
<dbReference type="GO" id="GO:0005886">
    <property type="term" value="C:plasma membrane"/>
    <property type="evidence" value="ECO:0007669"/>
    <property type="project" value="TreeGrafter"/>
</dbReference>
<protein>
    <submittedName>
        <fullName evidence="6">C-type cytochrome biogenesis protein CcmI</fullName>
    </submittedName>
</protein>
<dbReference type="InterPro" id="IPR017560">
    <property type="entry name" value="Cyt_c_biogenesis_CcmI"/>
</dbReference>
<organism evidence="6 7">
    <name type="scientific">Pseudaminobacter soli</name>
    <name type="common">ex Zhang et al. 2022</name>
    <dbReference type="NCBI Taxonomy" id="2831468"/>
    <lineage>
        <taxon>Bacteria</taxon>
        <taxon>Pseudomonadati</taxon>
        <taxon>Pseudomonadota</taxon>
        <taxon>Alphaproteobacteria</taxon>
        <taxon>Hyphomicrobiales</taxon>
        <taxon>Phyllobacteriaceae</taxon>
        <taxon>Pseudaminobacter</taxon>
    </lineage>
</organism>
<evidence type="ECO:0000256" key="4">
    <source>
        <dbReference type="ARBA" id="ARBA00022803"/>
    </source>
</evidence>
<dbReference type="RefSeq" id="WP_188256325.1">
    <property type="nucleotide sequence ID" value="NZ_JABVCF010000010.1"/>
</dbReference>
<gene>
    <name evidence="6" type="primary">ccmI</name>
    <name evidence="6" type="ORF">KEU06_19425</name>
</gene>
<sequence length="379" mass="40104">MLFWIIAALLTLAASLAVIVPLASPRRRAVGERDHDIEVYKDQLKELERDAARGLIGAAEAEEARAEIGRRILKIASRDDGTKEALRKRSLVPVIATGAVLAVPLVSWGLYAAIGSPALPAQPLSARLGADPAKSSIEELVARAESHLASNPEDGRGWDVLAPVYLRTGRFADSVAAYRSSIRLEGETPARLSGLGEAIAGAAGGIVTAEARAAFAKAAELDTKDPKARFYLATADAQEGKLEDAATAWRKMLQDLPAESPWRGAARDAIAEAERRIAVARGEAQPGPTQDQIDAAAAMSDTDRAAMINSMVEGLDAKLRQNPQDPEGWIRLVRSYAALGRTDEAKDALGRGLQALDGSSEDGKRLLSLAASLGLALAQ</sequence>
<dbReference type="NCBIfam" id="TIGR03142">
    <property type="entry name" value="cytochro_ccmI"/>
    <property type="match status" value="1"/>
</dbReference>
<keyword evidence="4" id="KW-0802">TPR repeat</keyword>
<dbReference type="AlphaFoldDB" id="A0A942E4F1"/>
<dbReference type="GO" id="GO:0017004">
    <property type="term" value="P:cytochrome complex assembly"/>
    <property type="evidence" value="ECO:0007669"/>
    <property type="project" value="UniProtKB-KW"/>
</dbReference>
<keyword evidence="2" id="KW-0677">Repeat</keyword>
<dbReference type="InterPro" id="IPR051263">
    <property type="entry name" value="C-type_cytochrome_biogenesis"/>
</dbReference>
<keyword evidence="7" id="KW-1185">Reference proteome</keyword>
<dbReference type="Proteomes" id="UP000680348">
    <property type="component" value="Unassembled WGS sequence"/>
</dbReference>
<reference evidence="6" key="1">
    <citation type="submission" date="2021-04" db="EMBL/GenBank/DDBJ databases">
        <title>Pseudaminobacter soli sp. nov., isolated from paddy soil contaminated by heavy metals.</title>
        <authorList>
            <person name="Zhang K."/>
        </authorList>
    </citation>
    <scope>NUCLEOTIDE SEQUENCE</scope>
    <source>
        <strain evidence="6">19-2017</strain>
    </source>
</reference>
<dbReference type="PANTHER" id="PTHR47870">
    <property type="entry name" value="CYTOCHROME C-TYPE BIOGENESIS PROTEIN CCMH"/>
    <property type="match status" value="1"/>
</dbReference>
<dbReference type="Gene3D" id="1.25.40.10">
    <property type="entry name" value="Tetratricopeptide repeat domain"/>
    <property type="match status" value="2"/>
</dbReference>
<keyword evidence="3" id="KW-0201">Cytochrome c-type biogenesis</keyword>
<evidence type="ECO:0000313" key="6">
    <source>
        <dbReference type="EMBL" id="MBS3650786.1"/>
    </source>
</evidence>
<name>A0A942E4F1_9HYPH</name>
<feature type="domain" description="Cytochrome c-type biogenesis protein H TPR" evidence="5">
    <location>
        <begin position="145"/>
        <end position="261"/>
    </location>
</feature>
<dbReference type="PANTHER" id="PTHR47870:SF1">
    <property type="entry name" value="CYTOCHROME C-TYPE BIOGENESIS PROTEIN CCMH"/>
    <property type="match status" value="1"/>
</dbReference>
<proteinExistence type="predicted"/>
<comment type="caution">
    <text evidence="6">The sequence shown here is derived from an EMBL/GenBank/DDBJ whole genome shotgun (WGS) entry which is preliminary data.</text>
</comment>
<accession>A0A942E4F1</accession>
<dbReference type="Pfam" id="PF23914">
    <property type="entry name" value="TPR_CcmH_CycH"/>
    <property type="match status" value="1"/>
</dbReference>